<keyword evidence="2" id="KW-1185">Reference proteome</keyword>
<dbReference type="AlphaFoldDB" id="A0A8S1K762"/>
<organism evidence="1 2">
    <name type="scientific">Paramecium sonneborni</name>
    <dbReference type="NCBI Taxonomy" id="65129"/>
    <lineage>
        <taxon>Eukaryota</taxon>
        <taxon>Sar</taxon>
        <taxon>Alveolata</taxon>
        <taxon>Ciliophora</taxon>
        <taxon>Intramacronucleata</taxon>
        <taxon>Oligohymenophorea</taxon>
        <taxon>Peniculida</taxon>
        <taxon>Parameciidae</taxon>
        <taxon>Paramecium</taxon>
    </lineage>
</organism>
<dbReference type="EMBL" id="CAJJDN010000003">
    <property type="protein sequence ID" value="CAD8048137.1"/>
    <property type="molecule type" value="Genomic_DNA"/>
</dbReference>
<gene>
    <name evidence="1" type="ORF">PSON_ATCC_30995.1.T0030086</name>
</gene>
<sequence>MNELYLLLLVTLQILLFRIIFKSNIKKSLQIKLIIIMDYIIQKIEQVQIISSQKIKDQIEYKLQFFVLKFQSLISNLNSNKLKESPDQIFDKIIIHIHIYIFIYFYKDESQDLQQFLLYCIKNTQVNGQITQKQYLYLILSNDYRMIPQNPI</sequence>
<protein>
    <submittedName>
        <fullName evidence="1">Uncharacterized protein</fullName>
    </submittedName>
</protein>
<accession>A0A8S1K762</accession>
<comment type="caution">
    <text evidence="1">The sequence shown here is derived from an EMBL/GenBank/DDBJ whole genome shotgun (WGS) entry which is preliminary data.</text>
</comment>
<proteinExistence type="predicted"/>
<evidence type="ECO:0000313" key="2">
    <source>
        <dbReference type="Proteomes" id="UP000692954"/>
    </source>
</evidence>
<dbReference type="Proteomes" id="UP000692954">
    <property type="component" value="Unassembled WGS sequence"/>
</dbReference>
<reference evidence="1" key="1">
    <citation type="submission" date="2021-01" db="EMBL/GenBank/DDBJ databases">
        <authorList>
            <consortium name="Genoscope - CEA"/>
            <person name="William W."/>
        </authorList>
    </citation>
    <scope>NUCLEOTIDE SEQUENCE</scope>
</reference>
<evidence type="ECO:0000313" key="1">
    <source>
        <dbReference type="EMBL" id="CAD8048137.1"/>
    </source>
</evidence>
<name>A0A8S1K762_9CILI</name>